<protein>
    <submittedName>
        <fullName evidence="1">Uncharacterized protein</fullName>
    </submittedName>
</protein>
<accession>A0A4C1T2Q1</accession>
<feature type="non-terminal residue" evidence="1">
    <location>
        <position position="18"/>
    </location>
</feature>
<reference evidence="1 2" key="1">
    <citation type="journal article" date="2019" name="Commun. Biol.">
        <title>The bagworm genome reveals a unique fibroin gene that provides high tensile strength.</title>
        <authorList>
            <person name="Kono N."/>
            <person name="Nakamura H."/>
            <person name="Ohtoshi R."/>
            <person name="Tomita M."/>
            <person name="Numata K."/>
            <person name="Arakawa K."/>
        </authorList>
    </citation>
    <scope>NUCLEOTIDE SEQUENCE [LARGE SCALE GENOMIC DNA]</scope>
</reference>
<gene>
    <name evidence="1" type="ORF">EVAR_74077_1</name>
</gene>
<name>A0A4C1T2Q1_EUMVA</name>
<evidence type="ECO:0000313" key="1">
    <source>
        <dbReference type="EMBL" id="GBP07727.1"/>
    </source>
</evidence>
<comment type="caution">
    <text evidence="1">The sequence shown here is derived from an EMBL/GenBank/DDBJ whole genome shotgun (WGS) entry which is preliminary data.</text>
</comment>
<dbReference type="AlphaFoldDB" id="A0A4C1T2Q1"/>
<keyword evidence="2" id="KW-1185">Reference proteome</keyword>
<proteinExistence type="predicted"/>
<dbReference type="Proteomes" id="UP000299102">
    <property type="component" value="Unassembled WGS sequence"/>
</dbReference>
<dbReference type="EMBL" id="BGZK01008272">
    <property type="protein sequence ID" value="GBP07727.1"/>
    <property type="molecule type" value="Genomic_DNA"/>
</dbReference>
<sequence>MAESRYRTQDIIGSNRVL</sequence>
<organism evidence="1 2">
    <name type="scientific">Eumeta variegata</name>
    <name type="common">Bagworm moth</name>
    <name type="synonym">Eumeta japonica</name>
    <dbReference type="NCBI Taxonomy" id="151549"/>
    <lineage>
        <taxon>Eukaryota</taxon>
        <taxon>Metazoa</taxon>
        <taxon>Ecdysozoa</taxon>
        <taxon>Arthropoda</taxon>
        <taxon>Hexapoda</taxon>
        <taxon>Insecta</taxon>
        <taxon>Pterygota</taxon>
        <taxon>Neoptera</taxon>
        <taxon>Endopterygota</taxon>
        <taxon>Lepidoptera</taxon>
        <taxon>Glossata</taxon>
        <taxon>Ditrysia</taxon>
        <taxon>Tineoidea</taxon>
        <taxon>Psychidae</taxon>
        <taxon>Oiketicinae</taxon>
        <taxon>Eumeta</taxon>
    </lineage>
</organism>
<evidence type="ECO:0000313" key="2">
    <source>
        <dbReference type="Proteomes" id="UP000299102"/>
    </source>
</evidence>